<evidence type="ECO:0000256" key="3">
    <source>
        <dbReference type="ARBA" id="ARBA00022692"/>
    </source>
</evidence>
<dbReference type="PROSITE" id="PS51257">
    <property type="entry name" value="PROKAR_LIPOPROTEIN"/>
    <property type="match status" value="1"/>
</dbReference>
<gene>
    <name evidence="10" type="ordered locus">CPF_1201</name>
</gene>
<feature type="domain" description="ABC3 transporter permease C-terminal" evidence="8">
    <location>
        <begin position="301"/>
        <end position="425"/>
    </location>
</feature>
<dbReference type="GeneID" id="93002521"/>
<dbReference type="GO" id="GO:0022857">
    <property type="term" value="F:transmembrane transporter activity"/>
    <property type="evidence" value="ECO:0007669"/>
    <property type="project" value="TreeGrafter"/>
</dbReference>
<keyword evidence="3 7" id="KW-0812">Transmembrane</keyword>
<accession>A0A0H2YV05</accession>
<dbReference type="PANTHER" id="PTHR30572">
    <property type="entry name" value="MEMBRANE COMPONENT OF TRANSPORTER-RELATED"/>
    <property type="match status" value="1"/>
</dbReference>
<feature type="transmembrane region" description="Helical" evidence="7">
    <location>
        <begin position="291"/>
        <end position="315"/>
    </location>
</feature>
<evidence type="ECO:0000313" key="11">
    <source>
        <dbReference type="Proteomes" id="UP000001823"/>
    </source>
</evidence>
<dbReference type="STRING" id="195103.CPF_1201"/>
<evidence type="ECO:0000256" key="6">
    <source>
        <dbReference type="ARBA" id="ARBA00038076"/>
    </source>
</evidence>
<keyword evidence="11" id="KW-1185">Reference proteome</keyword>
<evidence type="ECO:0000256" key="4">
    <source>
        <dbReference type="ARBA" id="ARBA00022989"/>
    </source>
</evidence>
<evidence type="ECO:0000313" key="10">
    <source>
        <dbReference type="EMBL" id="ABG84952.1"/>
    </source>
</evidence>
<evidence type="ECO:0000259" key="9">
    <source>
        <dbReference type="Pfam" id="PF12704"/>
    </source>
</evidence>
<dbReference type="InterPro" id="IPR050250">
    <property type="entry name" value="Macrolide_Exporter_MacB"/>
</dbReference>
<proteinExistence type="inferred from homology"/>
<keyword evidence="5 7" id="KW-0472">Membrane</keyword>
<evidence type="ECO:0000256" key="5">
    <source>
        <dbReference type="ARBA" id="ARBA00023136"/>
    </source>
</evidence>
<dbReference type="Pfam" id="PF02687">
    <property type="entry name" value="FtsX"/>
    <property type="match status" value="1"/>
</dbReference>
<keyword evidence="2" id="KW-1003">Cell membrane</keyword>
<dbReference type="GO" id="GO:0005886">
    <property type="term" value="C:plasma membrane"/>
    <property type="evidence" value="ECO:0007669"/>
    <property type="project" value="UniProtKB-SubCell"/>
</dbReference>
<evidence type="ECO:0000259" key="8">
    <source>
        <dbReference type="Pfam" id="PF02687"/>
    </source>
</evidence>
<evidence type="ECO:0000256" key="1">
    <source>
        <dbReference type="ARBA" id="ARBA00004651"/>
    </source>
</evidence>
<evidence type="ECO:0000256" key="7">
    <source>
        <dbReference type="SAM" id="Phobius"/>
    </source>
</evidence>
<dbReference type="Pfam" id="PF12704">
    <property type="entry name" value="MacB_PCD"/>
    <property type="match status" value="1"/>
</dbReference>
<dbReference type="EMBL" id="CP000246">
    <property type="protein sequence ID" value="ABG84952.1"/>
    <property type="molecule type" value="Genomic_DNA"/>
</dbReference>
<feature type="transmembrane region" description="Helical" evidence="7">
    <location>
        <begin position="21"/>
        <end position="41"/>
    </location>
</feature>
<keyword evidence="4 7" id="KW-1133">Transmembrane helix</keyword>
<dbReference type="AlphaFoldDB" id="A0A0H2YV05"/>
<dbReference type="KEGG" id="cpf:CPF_1201"/>
<dbReference type="InterPro" id="IPR025857">
    <property type="entry name" value="MacB_PCD"/>
</dbReference>
<name>A0A0H2YV05_CLOP1</name>
<feature type="domain" description="MacB-like periplasmic core" evidence="9">
    <location>
        <begin position="21"/>
        <end position="218"/>
    </location>
</feature>
<comment type="similarity">
    <text evidence="6">Belongs to the ABC-4 integral membrane protein family.</text>
</comment>
<sequence length="431" mass="47909">MKFNDLLSIIWRNMWKRKTRTIFTMMGVIIGCLAIFIIISITNGFERYLTYEMESLMDTSVISIYPNWKSETEDNKDSTTKTKLTDKNVEELNKLGYFSEVIPKRYAHTQIKYGKNQTYARILANDKANLISESSLLAGKVPKNRSKELLLGYDVAKELLGYSWEDKVKDDSEFQKLIGKRVKLGGEDFGSDDKGNPLKSKQITCNIVGILSSGNGQKNYEIQGSRKLVEDIIKGAPLVDEEFLKEQLTTYEGIDVRVDDKEMLESYEGTLRNMGYQTSSFKEFEKQTRSMLLGVNIILGSLAGISLLVAALGITNTMDMAIYERNREIGVIKVIGGSVRDVIKIFVGEACAISITGGFISIILGVLATLGINSVAKSITENMMGQPIEKISVPSFSLILGILVFCLVIGFIAGIFPARKAAKTDVITAIR</sequence>
<dbReference type="RefSeq" id="WP_003468551.1">
    <property type="nucleotide sequence ID" value="NC_008261.1"/>
</dbReference>
<protein>
    <submittedName>
        <fullName evidence="10">Permease</fullName>
    </submittedName>
</protein>
<organism evidence="10 11">
    <name type="scientific">Clostridium perfringens (strain ATCC 13124 / DSM 756 / JCM 1290 / NCIMB 6125 / NCTC 8237 / Type A)</name>
    <dbReference type="NCBI Taxonomy" id="195103"/>
    <lineage>
        <taxon>Bacteria</taxon>
        <taxon>Bacillati</taxon>
        <taxon>Bacillota</taxon>
        <taxon>Clostridia</taxon>
        <taxon>Eubacteriales</taxon>
        <taxon>Clostridiaceae</taxon>
        <taxon>Clostridium</taxon>
    </lineage>
</organism>
<dbReference type="InterPro" id="IPR003838">
    <property type="entry name" value="ABC3_permease_C"/>
</dbReference>
<dbReference type="Proteomes" id="UP000001823">
    <property type="component" value="Chromosome"/>
</dbReference>
<dbReference type="eggNOG" id="COG4591">
    <property type="taxonomic scope" value="Bacteria"/>
</dbReference>
<feature type="transmembrane region" description="Helical" evidence="7">
    <location>
        <begin position="350"/>
        <end position="376"/>
    </location>
</feature>
<evidence type="ECO:0000256" key="2">
    <source>
        <dbReference type="ARBA" id="ARBA00022475"/>
    </source>
</evidence>
<feature type="transmembrane region" description="Helical" evidence="7">
    <location>
        <begin position="396"/>
        <end position="416"/>
    </location>
</feature>
<dbReference type="PANTHER" id="PTHR30572:SF4">
    <property type="entry name" value="ABC TRANSPORTER PERMEASE YTRF"/>
    <property type="match status" value="1"/>
</dbReference>
<comment type="subcellular location">
    <subcellularLocation>
        <location evidence="1">Cell membrane</location>
        <topology evidence="1">Multi-pass membrane protein</topology>
    </subcellularLocation>
</comment>
<reference evidence="10 11" key="1">
    <citation type="journal article" date="2006" name="Genome Res.">
        <title>Skewed genomic variability in strains of the toxigenic bacterial pathogen, Clostridium perfringens.</title>
        <authorList>
            <person name="Myers G.S."/>
            <person name="Rasko D.A."/>
            <person name="Cheung J.K."/>
            <person name="Ravel J."/>
            <person name="Seshadri R."/>
            <person name="Deboy R.T."/>
            <person name="Ren Q."/>
            <person name="Varga J."/>
            <person name="Awad M.M."/>
            <person name="Brinkac L.M."/>
            <person name="Daugherty S.C."/>
            <person name="Haft D.H."/>
            <person name="Dodson R.J."/>
            <person name="Madupu R."/>
            <person name="Nelson W.C."/>
            <person name="Rosovitz M.J."/>
            <person name="Sullivan S.A."/>
            <person name="Khouri H."/>
            <person name="Dimitrov G.I."/>
            <person name="Watkins K.L."/>
            <person name="Mulligan S."/>
            <person name="Benton J."/>
            <person name="Radune D."/>
            <person name="Fisher D.J."/>
            <person name="Atkins H.S."/>
            <person name="Hiscox T."/>
            <person name="Jost B.H."/>
            <person name="Billington S.J."/>
            <person name="Songer J.G."/>
            <person name="McClane B.A."/>
            <person name="Titball R.W."/>
            <person name="Rood J.I."/>
            <person name="Melville S.B."/>
            <person name="Paulsen I.T."/>
        </authorList>
    </citation>
    <scope>NUCLEOTIDE SEQUENCE [LARGE SCALE GENOMIC DNA]</scope>
    <source>
        <strain evidence="11">ATCC 13124 / DSM 756 / JCM 1290 / NCIMB 6125 / NCTC 8237 / S 107 / Type A</strain>
    </source>
</reference>
<dbReference type="HOGENOM" id="CLU_000604_8_7_9"/>
<dbReference type="PaxDb" id="195103-CPF_1201"/>